<comment type="caution">
    <text evidence="1">The sequence shown here is derived from an EMBL/GenBank/DDBJ whole genome shotgun (WGS) entry which is preliminary data.</text>
</comment>
<sequence>MHLHPSAQVHVVETLAYLLKMNHKVVITTHSPFILYVINNLIQAHIAYDGNPPEGEFSINPDHVAAYCMGADEPDIVDKDTKLLKLDEIDNVLDAIGREFYDLMNRDIRKHG</sequence>
<gene>
    <name evidence="1" type="ORF">NNJEOMEG_03454</name>
</gene>
<dbReference type="AlphaFoldDB" id="A0A6V8M0P8"/>
<accession>A0A6V8M0P8</accession>
<name>A0A6V8M0P8_9BACT</name>
<organism evidence="1 2">
    <name type="scientific">Fundidesulfovibrio magnetotacticus</name>
    <dbReference type="NCBI Taxonomy" id="2730080"/>
    <lineage>
        <taxon>Bacteria</taxon>
        <taxon>Pseudomonadati</taxon>
        <taxon>Thermodesulfobacteriota</taxon>
        <taxon>Desulfovibrionia</taxon>
        <taxon>Desulfovibrionales</taxon>
        <taxon>Desulfovibrionaceae</taxon>
        <taxon>Fundidesulfovibrio</taxon>
    </lineage>
</organism>
<reference evidence="1 2" key="2">
    <citation type="submission" date="2020-05" db="EMBL/GenBank/DDBJ databases">
        <title>Draft genome sequence of Desulfovibrio sp. strainFSS-1.</title>
        <authorList>
            <person name="Shimoshige H."/>
            <person name="Kobayashi H."/>
            <person name="Maekawa T."/>
        </authorList>
    </citation>
    <scope>NUCLEOTIDE SEQUENCE [LARGE SCALE GENOMIC DNA]</scope>
    <source>
        <strain evidence="1 2">SIID29052-01</strain>
    </source>
</reference>
<evidence type="ECO:0000313" key="2">
    <source>
        <dbReference type="Proteomes" id="UP000494245"/>
    </source>
</evidence>
<dbReference type="Proteomes" id="UP000494245">
    <property type="component" value="Unassembled WGS sequence"/>
</dbReference>
<keyword evidence="2" id="KW-1185">Reference proteome</keyword>
<dbReference type="EMBL" id="BLTE01000019">
    <property type="protein sequence ID" value="GFK95586.1"/>
    <property type="molecule type" value="Genomic_DNA"/>
</dbReference>
<reference evidence="1 2" key="1">
    <citation type="submission" date="2020-04" db="EMBL/GenBank/DDBJ databases">
        <authorList>
            <consortium name="Desulfovibrio sp. FSS-1 genome sequencing consortium"/>
            <person name="Shimoshige H."/>
            <person name="Kobayashi H."/>
            <person name="Maekawa T."/>
        </authorList>
    </citation>
    <scope>NUCLEOTIDE SEQUENCE [LARGE SCALE GENOMIC DNA]</scope>
    <source>
        <strain evidence="1 2">SIID29052-01</strain>
    </source>
</reference>
<evidence type="ECO:0008006" key="3">
    <source>
        <dbReference type="Google" id="ProtNLM"/>
    </source>
</evidence>
<protein>
    <recommendedName>
        <fullName evidence="3">ATPase AAA-type core domain-containing protein</fullName>
    </recommendedName>
</protein>
<proteinExistence type="predicted"/>
<evidence type="ECO:0000313" key="1">
    <source>
        <dbReference type="EMBL" id="GFK95586.1"/>
    </source>
</evidence>